<dbReference type="CDD" id="cd03784">
    <property type="entry name" value="GT1_Gtf-like"/>
    <property type="match status" value="1"/>
</dbReference>
<keyword evidence="1" id="KW-0808">Transferase</keyword>
<feature type="region of interest" description="Disordered" evidence="2">
    <location>
        <begin position="187"/>
        <end position="347"/>
    </location>
</feature>
<dbReference type="InterPro" id="IPR004276">
    <property type="entry name" value="GlycoTrans_28_N"/>
</dbReference>
<evidence type="ECO:0000259" key="4">
    <source>
        <dbReference type="Pfam" id="PF06722"/>
    </source>
</evidence>
<dbReference type="Pfam" id="PF03033">
    <property type="entry name" value="Glyco_transf_28"/>
    <property type="match status" value="1"/>
</dbReference>
<feature type="compositionally biased region" description="Basic and acidic residues" evidence="2">
    <location>
        <begin position="306"/>
        <end position="316"/>
    </location>
</feature>
<protein>
    <submittedName>
        <fullName evidence="5">Uncharacterized protein</fullName>
    </submittedName>
</protein>
<dbReference type="eggNOG" id="KOG1192">
    <property type="taxonomic scope" value="Eukaryota"/>
</dbReference>
<dbReference type="FunFam" id="3.40.50.2000:FF:000009">
    <property type="entry name" value="Sterol 3-beta-glucosyltransferase UGT80A2"/>
    <property type="match status" value="1"/>
</dbReference>
<dbReference type="HOGENOM" id="CLU_279524_0_0_1"/>
<sequence length="1127" mass="119678">MSHPAASVYVCARRRGVHDLLFLVVDSESALVLSAEGIESAAQADAPSQEANAIDLFDADLLRLSPSHDAEDQLAQAGICLRGSLHRIGATSLPSQQCADALRMIITSLPSHERADSRQIHNAWLLPVVDLGPAWGAGADAWLFCEQVYHDSLSRLGKAPAPTAHALPEGEGYEAAYALDAVHADPFADDSKSSSGPSAAAAPSSSAAGFPPEKRSNPDYGASQADPPTYASSTRSAGLASKGKQPEQSHHAQLRGPPQGTAYPPEKSAARSSSGGPAAELRSLPAAHAEASRSLDSPGAMSPEATRLELGSHGKLDLTLPNEPLSADPFDDAHAGPSSSWSSSARAHFEESPPAYASHAIRTDLLQDEKPLPAIPQLSALSLGAVDDAVPRLSIVIHIVGSRGDVAPFLPIAEKLACRGHRVRIATHAKFKPLVLRRAAARSIEEGQGGSIEFFNLGADPEKLMAFMVKNGGLIPSVSSVAAGDIQANRHELAELIDGAFASCREPNEDTGLPFVADAIIANPPSFASLHCAEIFNVPLNIMFTMPWSKTSAFAHPFTTVGSVKGDAQLRRNRLSYDAVARLTWLGYADLIGKKRKQLQQPESSFVKISKTINSDAVPHTYCFSPSLLPKPKDWGDWIDVVGFSFENSSTSNSDYEPSDDLERFLREGPAPIYVGFGSIVGFDMKHLYSIILQAAARGGHRVIVCQGWTDLQLPSSHDVMVIKECPHDWLFPRCSAVIHHGGAGTTSMGLRYGLPTLILSFFGDQSFWGQVVYNAGAGPISIPAKDASLSFLEEALATLAQDPTRQAAGRLRDAIAQEDGSEAAVQSFLRHLPADIQPSDLGSRLRAQYIHAPTGLKLSGLEAATLTAHGRVSQADLQEVAVKRFDLVDEIQGSFNFVGKAAESIYAGFAGSIRHPIEGYKQGHLVRGVGKGLGGLVAEPSKGAIHVLNDLSTCLARTQRLYDPTFKPPGKITGIKSGAKEGFKSWGLNSWGAITDMVTKPVELGMKEGALGAAKGLAIGIVNVPVKLTAGSLDLLVLPTRGAVKSIQKQRTKKKHAKSLDELAEVRSDAGSSTSNFYADGHRSTVASPSPRESQADLHRSAPHYDDAKRGGGGGAPAQREQERCM</sequence>
<dbReference type="Gene3D" id="3.40.50.2000">
    <property type="entry name" value="Glycogen Phosphorylase B"/>
    <property type="match status" value="2"/>
</dbReference>
<dbReference type="GO" id="GO:0005975">
    <property type="term" value="P:carbohydrate metabolic process"/>
    <property type="evidence" value="ECO:0007669"/>
    <property type="project" value="InterPro"/>
</dbReference>
<dbReference type="GO" id="GO:0016906">
    <property type="term" value="F:sterol 3-beta-glucosyltransferase activity"/>
    <property type="evidence" value="ECO:0007669"/>
    <property type="project" value="UniProtKB-ARBA"/>
</dbReference>
<evidence type="ECO:0000313" key="5">
    <source>
        <dbReference type="EMBL" id="EPQ26999.1"/>
    </source>
</evidence>
<feature type="region of interest" description="Disordered" evidence="2">
    <location>
        <begin position="1050"/>
        <end position="1127"/>
    </location>
</feature>
<feature type="compositionally biased region" description="Low complexity" evidence="2">
    <location>
        <begin position="193"/>
        <end position="209"/>
    </location>
</feature>
<feature type="domain" description="Glycosyltransferase family 28 N-terminal" evidence="3">
    <location>
        <begin position="395"/>
        <end position="554"/>
    </location>
</feature>
<dbReference type="EMBL" id="KE361641">
    <property type="protein sequence ID" value="EPQ26999.1"/>
    <property type="molecule type" value="Genomic_DNA"/>
</dbReference>
<dbReference type="RefSeq" id="XP_007881008.1">
    <property type="nucleotide sequence ID" value="XM_007882817.1"/>
</dbReference>
<dbReference type="AlphaFoldDB" id="A0A061H3U2"/>
<dbReference type="Pfam" id="PF06722">
    <property type="entry name" value="EryCIII-like_C"/>
    <property type="match status" value="1"/>
</dbReference>
<dbReference type="InterPro" id="IPR050426">
    <property type="entry name" value="Glycosyltransferase_28"/>
</dbReference>
<dbReference type="InterPro" id="IPR002213">
    <property type="entry name" value="UDP_glucos_trans"/>
</dbReference>
<evidence type="ECO:0000256" key="1">
    <source>
        <dbReference type="ARBA" id="ARBA00022679"/>
    </source>
</evidence>
<evidence type="ECO:0000259" key="3">
    <source>
        <dbReference type="Pfam" id="PF03033"/>
    </source>
</evidence>
<dbReference type="SUPFAM" id="SSF53756">
    <property type="entry name" value="UDP-Glycosyltransferase/glycogen phosphorylase"/>
    <property type="match status" value="1"/>
</dbReference>
<dbReference type="KEGG" id="pfp:PFL1_05284"/>
<feature type="compositionally biased region" description="Low complexity" evidence="2">
    <location>
        <begin position="270"/>
        <end position="279"/>
    </location>
</feature>
<feature type="domain" description="Erythromycin biosynthesis protein CIII-like C-terminal" evidence="4">
    <location>
        <begin position="719"/>
        <end position="818"/>
    </location>
</feature>
<dbReference type="PANTHER" id="PTHR48050:SF13">
    <property type="entry name" value="STEROL 3-BETA-GLUCOSYLTRANSFERASE UGT80A2"/>
    <property type="match status" value="1"/>
</dbReference>
<gene>
    <name evidence="5" type="ORF">PFL1_05284</name>
</gene>
<reference evidence="5 6" key="1">
    <citation type="journal article" date="2013" name="Plant Cell">
        <title>The transition from a phytopathogenic smut ancestor to an anamorphic biocontrol agent deciphered by comparative whole-genome analysis.</title>
        <authorList>
            <person name="Lefebvre F."/>
            <person name="Joly D.L."/>
            <person name="Labbe C."/>
            <person name="Teichmann B."/>
            <person name="Linning R."/>
            <person name="Belzile F."/>
            <person name="Bakkeren G."/>
            <person name="Belanger R.R."/>
        </authorList>
    </citation>
    <scope>NUCLEOTIDE SEQUENCE [LARGE SCALE GENOMIC DNA]</scope>
    <source>
        <strain evidence="5 6">PF-1</strain>
    </source>
</reference>
<proteinExistence type="predicted"/>
<dbReference type="GeneID" id="19319378"/>
<evidence type="ECO:0000256" key="2">
    <source>
        <dbReference type="SAM" id="MobiDB-lite"/>
    </source>
</evidence>
<dbReference type="InterPro" id="IPR010610">
    <property type="entry name" value="EryCIII-like_C"/>
</dbReference>
<accession>A0A061H3U2</accession>
<evidence type="ECO:0000313" key="6">
    <source>
        <dbReference type="Proteomes" id="UP000053664"/>
    </source>
</evidence>
<dbReference type="PANTHER" id="PTHR48050">
    <property type="entry name" value="STEROL 3-BETA-GLUCOSYLTRANSFERASE"/>
    <property type="match status" value="1"/>
</dbReference>
<dbReference type="Proteomes" id="UP000053664">
    <property type="component" value="Unassembled WGS sequence"/>
</dbReference>
<name>A0A061H3U2_9BASI</name>
<feature type="compositionally biased region" description="Basic and acidic residues" evidence="2">
    <location>
        <begin position="1059"/>
        <end position="1069"/>
    </location>
</feature>
<feature type="compositionally biased region" description="Basic and acidic residues" evidence="2">
    <location>
        <begin position="1095"/>
        <end position="1111"/>
    </location>
</feature>
<organism evidence="5 6">
    <name type="scientific">Pseudozyma flocculosa PF-1</name>
    <dbReference type="NCBI Taxonomy" id="1277687"/>
    <lineage>
        <taxon>Eukaryota</taxon>
        <taxon>Fungi</taxon>
        <taxon>Dikarya</taxon>
        <taxon>Basidiomycota</taxon>
        <taxon>Ustilaginomycotina</taxon>
        <taxon>Ustilaginomycetes</taxon>
        <taxon>Ustilaginales</taxon>
        <taxon>Ustilaginaceae</taxon>
        <taxon>Pseudozyma</taxon>
    </lineage>
</organism>